<organism evidence="4 5">
    <name type="scientific">Ktedonospora formicarum</name>
    <dbReference type="NCBI Taxonomy" id="2778364"/>
    <lineage>
        <taxon>Bacteria</taxon>
        <taxon>Bacillati</taxon>
        <taxon>Chloroflexota</taxon>
        <taxon>Ktedonobacteria</taxon>
        <taxon>Ktedonobacterales</taxon>
        <taxon>Ktedonobacteraceae</taxon>
        <taxon>Ktedonospora</taxon>
    </lineage>
</organism>
<sequence>MVTKSFEAHVRHQLRAAIINLQGEINAFAEDLLNTAFDEAASSQPEFILLNFRQVKYMNSTGIALIVELLKRAHQTKCSLLACSLSEHYEEIFRISRLTDYIPVFPDEESALRSNHPTA</sequence>
<dbReference type="Gene3D" id="3.30.750.24">
    <property type="entry name" value="STAS domain"/>
    <property type="match status" value="1"/>
</dbReference>
<proteinExistence type="inferred from homology"/>
<evidence type="ECO:0000256" key="1">
    <source>
        <dbReference type="ARBA" id="ARBA00009013"/>
    </source>
</evidence>
<dbReference type="SUPFAM" id="SSF52091">
    <property type="entry name" value="SpoIIaa-like"/>
    <property type="match status" value="1"/>
</dbReference>
<dbReference type="AlphaFoldDB" id="A0A8J3MV92"/>
<dbReference type="InterPro" id="IPR003658">
    <property type="entry name" value="Anti-sigma_ant"/>
</dbReference>
<dbReference type="RefSeq" id="WP_220198189.1">
    <property type="nucleotide sequence ID" value="NZ_BNJF01000004.1"/>
</dbReference>
<dbReference type="PANTHER" id="PTHR33495:SF6">
    <property type="entry name" value="ANTI-SIGMA FACTOR ANTAGONIST"/>
    <property type="match status" value="1"/>
</dbReference>
<evidence type="ECO:0000256" key="2">
    <source>
        <dbReference type="RuleBase" id="RU003749"/>
    </source>
</evidence>
<gene>
    <name evidence="4" type="ORF">KSX_72380</name>
</gene>
<evidence type="ECO:0000313" key="5">
    <source>
        <dbReference type="Proteomes" id="UP000612362"/>
    </source>
</evidence>
<feature type="domain" description="STAS" evidence="3">
    <location>
        <begin position="18"/>
        <end position="115"/>
    </location>
</feature>
<reference evidence="4" key="1">
    <citation type="submission" date="2020-10" db="EMBL/GenBank/DDBJ databases">
        <title>Taxonomic study of unclassified bacteria belonging to the class Ktedonobacteria.</title>
        <authorList>
            <person name="Yabe S."/>
            <person name="Wang C.M."/>
            <person name="Zheng Y."/>
            <person name="Sakai Y."/>
            <person name="Cavaletti L."/>
            <person name="Monciardini P."/>
            <person name="Donadio S."/>
        </authorList>
    </citation>
    <scope>NUCLEOTIDE SEQUENCE</scope>
    <source>
        <strain evidence="4">SOSP1-1</strain>
    </source>
</reference>
<dbReference type="InterPro" id="IPR036513">
    <property type="entry name" value="STAS_dom_sf"/>
</dbReference>
<dbReference type="EMBL" id="BNJF01000004">
    <property type="protein sequence ID" value="GHO49075.1"/>
    <property type="molecule type" value="Genomic_DNA"/>
</dbReference>
<keyword evidence="5" id="KW-1185">Reference proteome</keyword>
<evidence type="ECO:0000259" key="3">
    <source>
        <dbReference type="PROSITE" id="PS50801"/>
    </source>
</evidence>
<dbReference type="NCBIfam" id="TIGR00377">
    <property type="entry name" value="ant_ant_sig"/>
    <property type="match status" value="1"/>
</dbReference>
<name>A0A8J3MV92_9CHLR</name>
<evidence type="ECO:0000313" key="4">
    <source>
        <dbReference type="EMBL" id="GHO49075.1"/>
    </source>
</evidence>
<accession>A0A8J3MV92</accession>
<dbReference type="PANTHER" id="PTHR33495">
    <property type="entry name" value="ANTI-SIGMA FACTOR ANTAGONIST TM_1081-RELATED-RELATED"/>
    <property type="match status" value="1"/>
</dbReference>
<dbReference type="PROSITE" id="PS50801">
    <property type="entry name" value="STAS"/>
    <property type="match status" value="1"/>
</dbReference>
<dbReference type="CDD" id="cd07043">
    <property type="entry name" value="STAS_anti-anti-sigma_factors"/>
    <property type="match status" value="1"/>
</dbReference>
<comment type="caution">
    <text evidence="4">The sequence shown here is derived from an EMBL/GenBank/DDBJ whole genome shotgun (WGS) entry which is preliminary data.</text>
</comment>
<protein>
    <recommendedName>
        <fullName evidence="2">Anti-sigma factor antagonist</fullName>
    </recommendedName>
</protein>
<comment type="similarity">
    <text evidence="1 2">Belongs to the anti-sigma-factor antagonist family.</text>
</comment>
<dbReference type="GO" id="GO:0043856">
    <property type="term" value="F:anti-sigma factor antagonist activity"/>
    <property type="evidence" value="ECO:0007669"/>
    <property type="project" value="InterPro"/>
</dbReference>
<dbReference type="Pfam" id="PF01740">
    <property type="entry name" value="STAS"/>
    <property type="match status" value="1"/>
</dbReference>
<dbReference type="InterPro" id="IPR002645">
    <property type="entry name" value="STAS_dom"/>
</dbReference>
<dbReference type="Proteomes" id="UP000612362">
    <property type="component" value="Unassembled WGS sequence"/>
</dbReference>